<comment type="caution">
    <text evidence="3">The sequence shown here is derived from an EMBL/GenBank/DDBJ whole genome shotgun (WGS) entry which is preliminary data.</text>
</comment>
<evidence type="ECO:0008006" key="5">
    <source>
        <dbReference type="Google" id="ProtNLM"/>
    </source>
</evidence>
<dbReference type="InterPro" id="IPR045151">
    <property type="entry name" value="DCAF8"/>
</dbReference>
<keyword evidence="2" id="KW-0677">Repeat</keyword>
<evidence type="ECO:0000313" key="4">
    <source>
        <dbReference type="Proteomes" id="UP001516400"/>
    </source>
</evidence>
<evidence type="ECO:0000256" key="2">
    <source>
        <dbReference type="ARBA" id="ARBA00022737"/>
    </source>
</evidence>
<name>A0ABD2NFE9_9CUCU</name>
<evidence type="ECO:0000256" key="1">
    <source>
        <dbReference type="ARBA" id="ARBA00022574"/>
    </source>
</evidence>
<organism evidence="3 4">
    <name type="scientific">Cryptolaemus montrouzieri</name>
    <dbReference type="NCBI Taxonomy" id="559131"/>
    <lineage>
        <taxon>Eukaryota</taxon>
        <taxon>Metazoa</taxon>
        <taxon>Ecdysozoa</taxon>
        <taxon>Arthropoda</taxon>
        <taxon>Hexapoda</taxon>
        <taxon>Insecta</taxon>
        <taxon>Pterygota</taxon>
        <taxon>Neoptera</taxon>
        <taxon>Endopterygota</taxon>
        <taxon>Coleoptera</taxon>
        <taxon>Polyphaga</taxon>
        <taxon>Cucujiformia</taxon>
        <taxon>Coccinelloidea</taxon>
        <taxon>Coccinellidae</taxon>
        <taxon>Scymninae</taxon>
        <taxon>Scymnini</taxon>
        <taxon>Cryptolaemus</taxon>
    </lineage>
</organism>
<reference evidence="3 4" key="1">
    <citation type="journal article" date="2021" name="BMC Biol.">
        <title>Horizontally acquired antibacterial genes associated with adaptive radiation of ladybird beetles.</title>
        <authorList>
            <person name="Li H.S."/>
            <person name="Tang X.F."/>
            <person name="Huang Y.H."/>
            <person name="Xu Z.Y."/>
            <person name="Chen M.L."/>
            <person name="Du X.Y."/>
            <person name="Qiu B.Y."/>
            <person name="Chen P.T."/>
            <person name="Zhang W."/>
            <person name="Slipinski A."/>
            <person name="Escalona H.E."/>
            <person name="Waterhouse R.M."/>
            <person name="Zwick A."/>
            <person name="Pang H."/>
        </authorList>
    </citation>
    <scope>NUCLEOTIDE SEQUENCE [LARGE SCALE GENOMIC DNA]</scope>
    <source>
        <strain evidence="3">SYSU2018</strain>
    </source>
</reference>
<accession>A0ABD2NFE9</accession>
<dbReference type="Proteomes" id="UP001516400">
    <property type="component" value="Unassembled WGS sequence"/>
</dbReference>
<dbReference type="Pfam" id="PF00400">
    <property type="entry name" value="WD40"/>
    <property type="match status" value="2"/>
</dbReference>
<dbReference type="InterPro" id="IPR036322">
    <property type="entry name" value="WD40_repeat_dom_sf"/>
</dbReference>
<proteinExistence type="predicted"/>
<dbReference type="InterPro" id="IPR015943">
    <property type="entry name" value="WD40/YVTN_repeat-like_dom_sf"/>
</dbReference>
<dbReference type="AlphaFoldDB" id="A0ABD2NFE9"/>
<dbReference type="InterPro" id="IPR001680">
    <property type="entry name" value="WD40_rpt"/>
</dbReference>
<protein>
    <recommendedName>
        <fullName evidence="5">WD and tetratricopeptide repeats protein 1</fullName>
    </recommendedName>
</protein>
<evidence type="ECO:0000313" key="3">
    <source>
        <dbReference type="EMBL" id="KAL3277403.1"/>
    </source>
</evidence>
<dbReference type="EMBL" id="JABFTP020000103">
    <property type="protein sequence ID" value="KAL3277403.1"/>
    <property type="molecule type" value="Genomic_DNA"/>
</dbReference>
<keyword evidence="1" id="KW-0853">WD repeat</keyword>
<dbReference type="PANTHER" id="PTHR15574:SF40">
    <property type="entry name" value="WD AND TETRATRICOPEPTIDE REPEATS PROTEIN 1"/>
    <property type="match status" value="1"/>
</dbReference>
<dbReference type="PANTHER" id="PTHR15574">
    <property type="entry name" value="WD REPEAT DOMAIN-CONTAINING FAMILY"/>
    <property type="match status" value="1"/>
</dbReference>
<dbReference type="SUPFAM" id="SSF50978">
    <property type="entry name" value="WD40 repeat-like"/>
    <property type="match status" value="1"/>
</dbReference>
<keyword evidence="4" id="KW-1185">Reference proteome</keyword>
<dbReference type="Gene3D" id="2.130.10.10">
    <property type="entry name" value="YVTN repeat-like/Quinoprotein amine dehydrogenase"/>
    <property type="match status" value="1"/>
</dbReference>
<sequence length="381" mass="43133">MLKNSCALDSMKRSTAVLPDANCVQYYSPGHLAKESFSLMTFKLAATYIAFNSAGTEMLVNMGGEQIYLFDVNSSKHINEIMIPQNLTFRKANLYQPCCKSLDISEKCHDITKVRTPFCLCEYMRRADKLAERNWMGDTYAAAREYLFIIQHCPEESKAYISLIKCLINLKWSKEASEWFSCLIKNFPEMKNLQEVVDLAMVIKTLIVNKGGVDELEKVDPQEKFLRQNSLDYKTRFLGHCNTTTDIKEVNFLGQEGNYLCAGSDEGVIFIWDKYSTEIVTALWGDVSIVNCIQPHPSACFIASSGIDPVVKLWSPMKENNQDNPRIVRNLPTVIEDNQQRMSVDPFESMLANMGYRFSNPGGSFPDGDIAINEVPTCRTS</sequence>
<dbReference type="SMART" id="SM00320">
    <property type="entry name" value="WD40"/>
    <property type="match status" value="2"/>
</dbReference>
<gene>
    <name evidence="3" type="ORF">HHI36_012752</name>
</gene>